<dbReference type="RefSeq" id="WP_230780395.1">
    <property type="nucleotide sequence ID" value="NZ_JAJNCT010000034.1"/>
</dbReference>
<dbReference type="EMBL" id="JAJNCT010000034">
    <property type="protein sequence ID" value="MCD2167772.1"/>
    <property type="molecule type" value="Genomic_DNA"/>
</dbReference>
<accession>A0AAW4XZX5</accession>
<name>A0AAW4XZX5_9BURK</name>
<dbReference type="InterPro" id="IPR025334">
    <property type="entry name" value="DUF4240"/>
</dbReference>
<evidence type="ECO:0000256" key="1">
    <source>
        <dbReference type="SAM" id="Phobius"/>
    </source>
</evidence>
<keyword evidence="1" id="KW-1133">Transmembrane helix</keyword>
<dbReference type="Pfam" id="PF14024">
    <property type="entry name" value="DUF4240"/>
    <property type="match status" value="1"/>
</dbReference>
<gene>
    <name evidence="3" type="ORF">LPW39_21865</name>
</gene>
<evidence type="ECO:0000313" key="4">
    <source>
        <dbReference type="Proteomes" id="UP001199260"/>
    </source>
</evidence>
<protein>
    <submittedName>
        <fullName evidence="3">DUF4240 domain-containing protein</fullName>
    </submittedName>
</protein>
<keyword evidence="1" id="KW-0472">Membrane</keyword>
<feature type="transmembrane region" description="Helical" evidence="1">
    <location>
        <begin position="21"/>
        <end position="44"/>
    </location>
</feature>
<dbReference type="Proteomes" id="UP001199260">
    <property type="component" value="Unassembled WGS sequence"/>
</dbReference>
<comment type="caution">
    <text evidence="3">The sequence shown here is derived from an EMBL/GenBank/DDBJ whole genome shotgun (WGS) entry which is preliminary data.</text>
</comment>
<evidence type="ECO:0000259" key="2">
    <source>
        <dbReference type="Pfam" id="PF14024"/>
    </source>
</evidence>
<keyword evidence="4" id="KW-1185">Reference proteome</keyword>
<feature type="domain" description="DUF4240" evidence="2">
    <location>
        <begin position="57"/>
        <end position="184"/>
    </location>
</feature>
<evidence type="ECO:0000313" key="3">
    <source>
        <dbReference type="EMBL" id="MCD2167772.1"/>
    </source>
</evidence>
<reference evidence="3 4" key="1">
    <citation type="submission" date="2021-11" db="EMBL/GenBank/DDBJ databases">
        <title>Genome sequence.</title>
        <authorList>
            <person name="Sun Q."/>
        </authorList>
    </citation>
    <scope>NUCLEOTIDE SEQUENCE [LARGE SCALE GENOMIC DNA]</scope>
    <source>
        <strain evidence="3 4">KCTC 12005</strain>
    </source>
</reference>
<keyword evidence="1" id="KW-0812">Transmembrane</keyword>
<dbReference type="AlphaFoldDB" id="A0AAW4XZX5"/>
<proteinExistence type="predicted"/>
<organism evidence="3 4">
    <name type="scientific">Comamonas koreensis</name>
    <dbReference type="NCBI Taxonomy" id="160825"/>
    <lineage>
        <taxon>Bacteria</taxon>
        <taxon>Pseudomonadati</taxon>
        <taxon>Pseudomonadota</taxon>
        <taxon>Betaproteobacteria</taxon>
        <taxon>Burkholderiales</taxon>
        <taxon>Comamonadaceae</taxon>
        <taxon>Comamonas</taxon>
    </lineage>
</organism>
<sequence>MSEERKAPHIKQHFRREGKLMLWWLLGGPVILVALAALLAPYVLNHLKTSPDSESAMTEPQFWTLIEQAKGPGGDAEHAQRLAQLLAQRPPQDIVDFQMQLERLRRKADLGDVWAAGLLLNQGHGTDSGFEYFRLWLIGQGQAVYEHALTDADSLAELAEVVASHPDEGAEWEAYGTAPYYAYQAVTGKDLFDALPTRPPKGMPKTTWNWQDYSDLVLEQRLPRLWARFGKDKQDSDLAVQAAIDAYQSPESLPVASLGTVSLGDVLVHKRYGPARVKTLFTEDGLHVNAIMVFDDQERTMQLGPTEPGNALWSRPAS</sequence>